<name>A0A1P8JUE5_9BURK</name>
<dbReference type="KEGG" id="rhy:RD110_09310"/>
<gene>
    <name evidence="1" type="ORF">RD110_09310</name>
</gene>
<protein>
    <recommendedName>
        <fullName evidence="3">Integrase</fullName>
    </recommendedName>
</protein>
<dbReference type="STRING" id="1842727.RD110_09310"/>
<accession>A0A1P8JUE5</accession>
<evidence type="ECO:0008006" key="3">
    <source>
        <dbReference type="Google" id="ProtNLM"/>
    </source>
</evidence>
<proteinExistence type="predicted"/>
<sequence length="67" mass="7703">MDACAAEAEKREVAFKRFSLQDLRPKGVSDKLEDGAEDVLDATLHTSERIVRQVYDRRRTRTAKPVR</sequence>
<evidence type="ECO:0000313" key="2">
    <source>
        <dbReference type="Proteomes" id="UP000186609"/>
    </source>
</evidence>
<organism evidence="1 2">
    <name type="scientific">Rhodoferax koreensis</name>
    <dbReference type="NCBI Taxonomy" id="1842727"/>
    <lineage>
        <taxon>Bacteria</taxon>
        <taxon>Pseudomonadati</taxon>
        <taxon>Pseudomonadota</taxon>
        <taxon>Betaproteobacteria</taxon>
        <taxon>Burkholderiales</taxon>
        <taxon>Comamonadaceae</taxon>
        <taxon>Rhodoferax</taxon>
    </lineage>
</organism>
<dbReference type="EMBL" id="CP019236">
    <property type="protein sequence ID" value="APW37363.1"/>
    <property type="molecule type" value="Genomic_DNA"/>
</dbReference>
<dbReference type="Proteomes" id="UP000186609">
    <property type="component" value="Chromosome"/>
</dbReference>
<dbReference type="AlphaFoldDB" id="A0A1P8JUE5"/>
<keyword evidence="2" id="KW-1185">Reference proteome</keyword>
<reference evidence="1 2" key="1">
    <citation type="submission" date="2017-01" db="EMBL/GenBank/DDBJ databases">
        <authorList>
            <person name="Mah S.A."/>
            <person name="Swanson W.J."/>
            <person name="Moy G.W."/>
            <person name="Vacquier V.D."/>
        </authorList>
    </citation>
    <scope>NUCLEOTIDE SEQUENCE [LARGE SCALE GENOMIC DNA]</scope>
    <source>
        <strain evidence="1 2">DCY110</strain>
    </source>
</reference>
<evidence type="ECO:0000313" key="1">
    <source>
        <dbReference type="EMBL" id="APW37363.1"/>
    </source>
</evidence>